<feature type="compositionally biased region" description="Gly residues" evidence="1">
    <location>
        <begin position="50"/>
        <end position="65"/>
    </location>
</feature>
<sequence length="221" mass="21776">MSASSQPKWAWWVVGIVIPVIGILVTIWAAGGSSSDADNTARETQSATGGQSGGGQSGGQSGGAAGNASAGASGSSGSAGSTGSASGPPAPAPDAPAKVLSGPAEITLKPGQNYLDLDTAPPLAMPSGKSADLVALFNVGSPGLVTEGSPNTLALLPAEGPDPTAAECADAVQKRGSYQAGDLTRGARYCVQTDEGHTAYLKVLTAVAIETPVKFQVTVWE</sequence>
<keyword evidence="2" id="KW-1133">Transmembrane helix</keyword>
<name>A0AA41PZP6_9ACTN</name>
<keyword evidence="2" id="KW-0472">Membrane</keyword>
<accession>A0AA41PZP6</accession>
<keyword evidence="2" id="KW-0812">Transmembrane</keyword>
<comment type="caution">
    <text evidence="3">The sequence shown here is derived from an EMBL/GenBank/DDBJ whole genome shotgun (WGS) entry which is preliminary data.</text>
</comment>
<evidence type="ECO:0000256" key="2">
    <source>
        <dbReference type="SAM" id="Phobius"/>
    </source>
</evidence>
<gene>
    <name evidence="3" type="ORF">LZ495_16940</name>
</gene>
<evidence type="ECO:0000313" key="3">
    <source>
        <dbReference type="EMBL" id="MCF2528893.1"/>
    </source>
</evidence>
<proteinExistence type="predicted"/>
<dbReference type="RefSeq" id="WP_235053056.1">
    <property type="nucleotide sequence ID" value="NZ_JAKFHA010000008.1"/>
</dbReference>
<dbReference type="EMBL" id="JAKFHA010000008">
    <property type="protein sequence ID" value="MCF2528893.1"/>
    <property type="molecule type" value="Genomic_DNA"/>
</dbReference>
<feature type="region of interest" description="Disordered" evidence="1">
    <location>
        <begin position="32"/>
        <end position="99"/>
    </location>
</feature>
<organism evidence="3 4">
    <name type="scientific">Yinghuangia soli</name>
    <dbReference type="NCBI Taxonomy" id="2908204"/>
    <lineage>
        <taxon>Bacteria</taxon>
        <taxon>Bacillati</taxon>
        <taxon>Actinomycetota</taxon>
        <taxon>Actinomycetes</taxon>
        <taxon>Kitasatosporales</taxon>
        <taxon>Streptomycetaceae</taxon>
        <taxon>Yinghuangia</taxon>
    </lineage>
</organism>
<keyword evidence="4" id="KW-1185">Reference proteome</keyword>
<protein>
    <submittedName>
        <fullName evidence="3">Uncharacterized protein</fullName>
    </submittedName>
</protein>
<feature type="transmembrane region" description="Helical" evidence="2">
    <location>
        <begin position="9"/>
        <end position="30"/>
    </location>
</feature>
<evidence type="ECO:0000256" key="1">
    <source>
        <dbReference type="SAM" id="MobiDB-lite"/>
    </source>
</evidence>
<reference evidence="3" key="1">
    <citation type="submission" date="2022-01" db="EMBL/GenBank/DDBJ databases">
        <title>Genome-Based Taxonomic Classification of the Phylum Actinobacteria.</title>
        <authorList>
            <person name="Gao Y."/>
        </authorList>
    </citation>
    <scope>NUCLEOTIDE SEQUENCE</scope>
    <source>
        <strain evidence="3">KLBMP 8922</strain>
    </source>
</reference>
<evidence type="ECO:0000313" key="4">
    <source>
        <dbReference type="Proteomes" id="UP001165378"/>
    </source>
</evidence>
<dbReference type="Proteomes" id="UP001165378">
    <property type="component" value="Unassembled WGS sequence"/>
</dbReference>
<feature type="compositionally biased region" description="Low complexity" evidence="1">
    <location>
        <begin position="66"/>
        <end position="87"/>
    </location>
</feature>
<dbReference type="AlphaFoldDB" id="A0AA41PZP6"/>